<dbReference type="PANTHER" id="PTHR10867">
    <property type="entry name" value="NNMT/PNMT/TEMT FAMILY MEMBER"/>
    <property type="match status" value="1"/>
</dbReference>
<accession>A0AAV7TGC4</accession>
<name>A0AAV7TGC4_PLEWA</name>
<protein>
    <submittedName>
        <fullName evidence="5">Uncharacterized protein</fullName>
    </submittedName>
</protein>
<keyword evidence="4" id="KW-0949">S-adenosyl-L-methionine</keyword>
<evidence type="ECO:0000256" key="2">
    <source>
        <dbReference type="ARBA" id="ARBA00022603"/>
    </source>
</evidence>
<comment type="similarity">
    <text evidence="1">Belongs to the class I-like SAM-binding methyltransferase superfamily. NNMT/PNMT/TEMT family.</text>
</comment>
<dbReference type="PANTHER" id="PTHR10867:SF32">
    <property type="entry name" value="NICOTINAMIDE N-METHYLTRANSFERASE"/>
    <property type="match status" value="1"/>
</dbReference>
<dbReference type="GO" id="GO:0008170">
    <property type="term" value="F:N-methyltransferase activity"/>
    <property type="evidence" value="ECO:0007669"/>
    <property type="project" value="TreeGrafter"/>
</dbReference>
<dbReference type="Proteomes" id="UP001066276">
    <property type="component" value="Chromosome 3_2"/>
</dbReference>
<reference evidence="5" key="1">
    <citation type="journal article" date="2022" name="bioRxiv">
        <title>Sequencing and chromosome-scale assembly of the giantPleurodeles waltlgenome.</title>
        <authorList>
            <person name="Brown T."/>
            <person name="Elewa A."/>
            <person name="Iarovenko S."/>
            <person name="Subramanian E."/>
            <person name="Araus A.J."/>
            <person name="Petzold A."/>
            <person name="Susuki M."/>
            <person name="Suzuki K.-i.T."/>
            <person name="Hayashi T."/>
            <person name="Toyoda A."/>
            <person name="Oliveira C."/>
            <person name="Osipova E."/>
            <person name="Leigh N.D."/>
            <person name="Simon A."/>
            <person name="Yun M.H."/>
        </authorList>
    </citation>
    <scope>NUCLEOTIDE SEQUENCE</scope>
    <source>
        <strain evidence="5">20211129_DDA</strain>
        <tissue evidence="5">Liver</tissue>
    </source>
</reference>
<evidence type="ECO:0000256" key="3">
    <source>
        <dbReference type="ARBA" id="ARBA00022679"/>
    </source>
</evidence>
<keyword evidence="2" id="KW-0489">Methyltransferase</keyword>
<dbReference type="PROSITE" id="PS51681">
    <property type="entry name" value="SAM_MT_NNMT_PNMT_TEMT"/>
    <property type="match status" value="1"/>
</dbReference>
<sequence length="138" mass="15657">MEMYMGEESCFRDDTFMQLVPVVVKIFSSGAIKGDMLIGIAIAPFLHLTLPGTEYFKEIIFASTNDKSNLELLKWLQNEPDAFNWSGAAKVMCELEGKGNTWMEKQMALRQKIKQVLSCDVTKAYISSMFRPSKQILC</sequence>
<evidence type="ECO:0000313" key="6">
    <source>
        <dbReference type="Proteomes" id="UP001066276"/>
    </source>
</evidence>
<evidence type="ECO:0000256" key="4">
    <source>
        <dbReference type="ARBA" id="ARBA00022691"/>
    </source>
</evidence>
<dbReference type="AlphaFoldDB" id="A0AAV7TGC4"/>
<evidence type="ECO:0000256" key="1">
    <source>
        <dbReference type="ARBA" id="ARBA00007996"/>
    </source>
</evidence>
<comment type="caution">
    <text evidence="5">The sequence shown here is derived from an EMBL/GenBank/DDBJ whole genome shotgun (WGS) entry which is preliminary data.</text>
</comment>
<gene>
    <name evidence="5" type="ORF">NDU88_000652</name>
</gene>
<dbReference type="GO" id="GO:0005829">
    <property type="term" value="C:cytosol"/>
    <property type="evidence" value="ECO:0007669"/>
    <property type="project" value="TreeGrafter"/>
</dbReference>
<dbReference type="InterPro" id="IPR000940">
    <property type="entry name" value="NNMT_TEMT_trans"/>
</dbReference>
<dbReference type="Pfam" id="PF01234">
    <property type="entry name" value="NNMT_PNMT_TEMT"/>
    <property type="match status" value="1"/>
</dbReference>
<organism evidence="5 6">
    <name type="scientific">Pleurodeles waltl</name>
    <name type="common">Iberian ribbed newt</name>
    <dbReference type="NCBI Taxonomy" id="8319"/>
    <lineage>
        <taxon>Eukaryota</taxon>
        <taxon>Metazoa</taxon>
        <taxon>Chordata</taxon>
        <taxon>Craniata</taxon>
        <taxon>Vertebrata</taxon>
        <taxon>Euteleostomi</taxon>
        <taxon>Amphibia</taxon>
        <taxon>Batrachia</taxon>
        <taxon>Caudata</taxon>
        <taxon>Salamandroidea</taxon>
        <taxon>Salamandridae</taxon>
        <taxon>Pleurodelinae</taxon>
        <taxon>Pleurodeles</taxon>
    </lineage>
</organism>
<dbReference type="EMBL" id="JANPWB010000006">
    <property type="protein sequence ID" value="KAJ1175364.1"/>
    <property type="molecule type" value="Genomic_DNA"/>
</dbReference>
<dbReference type="InterPro" id="IPR029063">
    <property type="entry name" value="SAM-dependent_MTases_sf"/>
</dbReference>
<keyword evidence="3" id="KW-0808">Transferase</keyword>
<dbReference type="Gene3D" id="3.40.50.150">
    <property type="entry name" value="Vaccinia Virus protein VP39"/>
    <property type="match status" value="1"/>
</dbReference>
<keyword evidence="6" id="KW-1185">Reference proteome</keyword>
<dbReference type="GO" id="GO:0032259">
    <property type="term" value="P:methylation"/>
    <property type="evidence" value="ECO:0007669"/>
    <property type="project" value="UniProtKB-KW"/>
</dbReference>
<evidence type="ECO:0000313" key="5">
    <source>
        <dbReference type="EMBL" id="KAJ1175364.1"/>
    </source>
</evidence>
<proteinExistence type="inferred from homology"/>